<gene>
    <name evidence="1" type="ORF">COT79_03705</name>
</gene>
<dbReference type="EMBL" id="PEZX01000046">
    <property type="protein sequence ID" value="PIS06607.1"/>
    <property type="molecule type" value="Genomic_DNA"/>
</dbReference>
<name>A0A2M6R7Y1_9BACT</name>
<dbReference type="Gene3D" id="3.40.50.1240">
    <property type="entry name" value="Phosphoglycerate mutase-like"/>
    <property type="match status" value="1"/>
</dbReference>
<protein>
    <recommendedName>
        <fullName evidence="3">Histidine phosphatase family protein</fullName>
    </recommendedName>
</protein>
<dbReference type="SUPFAM" id="SSF53254">
    <property type="entry name" value="Phosphoglycerate mutase-like"/>
    <property type="match status" value="1"/>
</dbReference>
<dbReference type="InterPro" id="IPR013078">
    <property type="entry name" value="His_Pase_superF_clade-1"/>
</dbReference>
<organism evidence="1 2">
    <name type="scientific">Candidatus Berkelbacteria bacterium CG10_big_fil_rev_8_21_14_0_10_43_14</name>
    <dbReference type="NCBI Taxonomy" id="1974515"/>
    <lineage>
        <taxon>Bacteria</taxon>
        <taxon>Candidatus Berkelbacteria</taxon>
    </lineage>
</organism>
<reference evidence="2" key="1">
    <citation type="submission" date="2017-09" db="EMBL/GenBank/DDBJ databases">
        <title>Depth-based differentiation of microbial function through sediment-hosted aquifers and enrichment of novel symbionts in the deep terrestrial subsurface.</title>
        <authorList>
            <person name="Probst A.J."/>
            <person name="Ladd B."/>
            <person name="Jarett J.K."/>
            <person name="Geller-Mcgrath D.E."/>
            <person name="Sieber C.M.K."/>
            <person name="Emerson J.B."/>
            <person name="Anantharaman K."/>
            <person name="Thomas B.C."/>
            <person name="Malmstrom R."/>
            <person name="Stieglmeier M."/>
            <person name="Klingl A."/>
            <person name="Woyke T."/>
            <person name="Ryan C.M."/>
            <person name="Banfield J.F."/>
        </authorList>
    </citation>
    <scope>NUCLEOTIDE SEQUENCE [LARGE SCALE GENOMIC DNA]</scope>
</reference>
<comment type="caution">
    <text evidence="1">The sequence shown here is derived from an EMBL/GenBank/DDBJ whole genome shotgun (WGS) entry which is preliminary data.</text>
</comment>
<proteinExistence type="predicted"/>
<dbReference type="Pfam" id="PF00300">
    <property type="entry name" value="His_Phos_1"/>
    <property type="match status" value="1"/>
</dbReference>
<evidence type="ECO:0000313" key="1">
    <source>
        <dbReference type="EMBL" id="PIS06607.1"/>
    </source>
</evidence>
<dbReference type="Proteomes" id="UP000231162">
    <property type="component" value="Unassembled WGS sequence"/>
</dbReference>
<sequence>MHPYLRERDWGIADVMSVAERIRLYAEYEKRRKIDPLHTSFPGGESITQMLVRLSLILHTLSRECANEKVIMVLHGDAMWGFRILLELLTPEMYLELNNSNSPTDRIHNCQVVTYSRVDPQSGEIYPYFKHKQSVCPWDRTLSDDKWMPIERPRFDNQSLLLDVERIPRIIDEI</sequence>
<accession>A0A2M6R7Y1</accession>
<dbReference type="InterPro" id="IPR029033">
    <property type="entry name" value="His_PPase_superfam"/>
</dbReference>
<dbReference type="AlphaFoldDB" id="A0A2M6R7Y1"/>
<evidence type="ECO:0008006" key="3">
    <source>
        <dbReference type="Google" id="ProtNLM"/>
    </source>
</evidence>
<evidence type="ECO:0000313" key="2">
    <source>
        <dbReference type="Proteomes" id="UP000231162"/>
    </source>
</evidence>